<dbReference type="GeneID" id="30994268"/>
<keyword evidence="1" id="KW-0472">Membrane</keyword>
<dbReference type="PANTHER" id="PTHR31778">
    <property type="entry name" value="BUD SITE SELECTION PROTEIN RAX2"/>
    <property type="match status" value="1"/>
</dbReference>
<keyword evidence="1" id="KW-0812">Transmembrane</keyword>
<organism evidence="6 7">
    <name type="scientific">Hyphopichia burtonii NRRL Y-1933</name>
    <dbReference type="NCBI Taxonomy" id="984485"/>
    <lineage>
        <taxon>Eukaryota</taxon>
        <taxon>Fungi</taxon>
        <taxon>Dikarya</taxon>
        <taxon>Ascomycota</taxon>
        <taxon>Saccharomycotina</taxon>
        <taxon>Pichiomycetes</taxon>
        <taxon>Debaryomycetaceae</taxon>
        <taxon>Hyphopichia</taxon>
    </lineage>
</organism>
<evidence type="ECO:0008006" key="8">
    <source>
        <dbReference type="Google" id="ProtNLM"/>
    </source>
</evidence>
<keyword evidence="1" id="KW-1133">Transmembrane helix</keyword>
<feature type="domain" description="Rax2-like second" evidence="4">
    <location>
        <begin position="266"/>
        <end position="452"/>
    </location>
</feature>
<gene>
    <name evidence="6" type="ORF">HYPBUDRAFT_139704</name>
</gene>
<dbReference type="InterPro" id="IPR024982">
    <property type="entry name" value="Rax2-like_C"/>
</dbReference>
<dbReference type="SUPFAM" id="SSF69322">
    <property type="entry name" value="Tricorn protease domain 2"/>
    <property type="match status" value="1"/>
</dbReference>
<dbReference type="GO" id="GO:0005935">
    <property type="term" value="C:cellular bud neck"/>
    <property type="evidence" value="ECO:0007669"/>
    <property type="project" value="TreeGrafter"/>
</dbReference>
<keyword evidence="2" id="KW-0732">Signal</keyword>
<dbReference type="Pfam" id="PF12768">
    <property type="entry name" value="Rax2"/>
    <property type="match status" value="1"/>
</dbReference>
<evidence type="ECO:0000256" key="2">
    <source>
        <dbReference type="SAM" id="SignalP"/>
    </source>
</evidence>
<accession>A0A1E4RIQ3</accession>
<feature type="domain" description="Rax2-like C-terminal" evidence="3">
    <location>
        <begin position="1015"/>
        <end position="1279"/>
    </location>
</feature>
<dbReference type="Proteomes" id="UP000095085">
    <property type="component" value="Unassembled WGS sequence"/>
</dbReference>
<dbReference type="Pfam" id="PF20843">
    <property type="entry name" value="Rax2_3"/>
    <property type="match status" value="1"/>
</dbReference>
<evidence type="ECO:0000313" key="7">
    <source>
        <dbReference type="Proteomes" id="UP000095085"/>
    </source>
</evidence>
<dbReference type="RefSeq" id="XP_020076219.1">
    <property type="nucleotide sequence ID" value="XM_020219718.1"/>
</dbReference>
<dbReference type="PANTHER" id="PTHR31778:SF2">
    <property type="entry name" value="BUD SITE SELECTION PROTEIN RAX2"/>
    <property type="match status" value="1"/>
</dbReference>
<evidence type="ECO:0000259" key="4">
    <source>
        <dbReference type="Pfam" id="PF20842"/>
    </source>
</evidence>
<dbReference type="GO" id="GO:0005621">
    <property type="term" value="C:cellular bud scar"/>
    <property type="evidence" value="ECO:0007669"/>
    <property type="project" value="TreeGrafter"/>
</dbReference>
<dbReference type="Pfam" id="PF20842">
    <property type="entry name" value="Rax2_2"/>
    <property type="match status" value="1"/>
</dbReference>
<dbReference type="GO" id="GO:0000282">
    <property type="term" value="P:cellular bud site selection"/>
    <property type="evidence" value="ECO:0007669"/>
    <property type="project" value="TreeGrafter"/>
</dbReference>
<reference evidence="7" key="1">
    <citation type="submission" date="2016-05" db="EMBL/GenBank/DDBJ databases">
        <title>Comparative genomics of biotechnologically important yeasts.</title>
        <authorList>
            <consortium name="DOE Joint Genome Institute"/>
            <person name="Riley R."/>
            <person name="Haridas S."/>
            <person name="Wolfe K.H."/>
            <person name="Lopes M.R."/>
            <person name="Hittinger C.T."/>
            <person name="Goker M."/>
            <person name="Salamov A."/>
            <person name="Wisecaver J."/>
            <person name="Long T.M."/>
            <person name="Aerts A.L."/>
            <person name="Barry K."/>
            <person name="Choi C."/>
            <person name="Clum A."/>
            <person name="Coughlan A.Y."/>
            <person name="Deshpande S."/>
            <person name="Douglass A.P."/>
            <person name="Hanson S.J."/>
            <person name="Klenk H.-P."/>
            <person name="Labutti K."/>
            <person name="Lapidus A."/>
            <person name="Lindquist E."/>
            <person name="Lipzen A."/>
            <person name="Meier-Kolthoff J.P."/>
            <person name="Ohm R.A."/>
            <person name="Otillar R.P."/>
            <person name="Pangilinan J."/>
            <person name="Peng Y."/>
            <person name="Rokas A."/>
            <person name="Rosa C.A."/>
            <person name="Scheuner C."/>
            <person name="Sibirny A.A."/>
            <person name="Slot J.C."/>
            <person name="Stielow J.B."/>
            <person name="Sun H."/>
            <person name="Kurtzman C.P."/>
            <person name="Blackwell M."/>
            <person name="Grigoriev I.V."/>
            <person name="Jeffries T.W."/>
        </authorList>
    </citation>
    <scope>NUCLEOTIDE SEQUENCE [LARGE SCALE GENOMIC DNA]</scope>
    <source>
        <strain evidence="7">NRRL Y-1933</strain>
    </source>
</reference>
<dbReference type="OrthoDB" id="2503993at2759"/>
<feature type="signal peptide" evidence="2">
    <location>
        <begin position="1"/>
        <end position="20"/>
    </location>
</feature>
<dbReference type="GO" id="GO:1902929">
    <property type="term" value="C:plasma membrane of growing cell tip"/>
    <property type="evidence" value="ECO:0007669"/>
    <property type="project" value="TreeGrafter"/>
</dbReference>
<feature type="transmembrane region" description="Helical" evidence="1">
    <location>
        <begin position="1293"/>
        <end position="1314"/>
    </location>
</feature>
<keyword evidence="7" id="KW-1185">Reference proteome</keyword>
<evidence type="ECO:0000313" key="6">
    <source>
        <dbReference type="EMBL" id="ODV67152.1"/>
    </source>
</evidence>
<dbReference type="STRING" id="984485.A0A1E4RIQ3"/>
<feature type="domain" description="Rax2-like third" evidence="5">
    <location>
        <begin position="464"/>
        <end position="623"/>
    </location>
</feature>
<evidence type="ECO:0000256" key="1">
    <source>
        <dbReference type="SAM" id="Phobius"/>
    </source>
</evidence>
<evidence type="ECO:0000259" key="3">
    <source>
        <dbReference type="Pfam" id="PF12768"/>
    </source>
</evidence>
<protein>
    <recommendedName>
        <fullName evidence="8">Bud site selection protein RAX2</fullName>
    </recommendedName>
</protein>
<sequence>MIPIKRQMLSIFYLITLIIASTFESVSIPDIQFSKIGSRIGVFGSFDSLSYYSYHNASSFLQNPNENSPSNSSSNSNNLYVRDSSKNYNLKFGDTNGDISQILPLSEDTVIITGNFSKFNDKSYQPPIIYNITSGDVSLVFPSSSSKRDDTPSIESGEVSVMYVDEDLIYLGGDFKFNNTYGAAIYNQTSKQVYNTPFKGFGDKAVVNSIMKINQNNNKDDVNKGSIVFGGDFNTLGLSDLLAQNVSSNSTLRHHKNTNDTSLETAEQIISIKYGTFSNTNGDSSNDDSSIICPSNNNKWSLQPDVGGQWAVELPNEVKGVYPTKARLYVPDDEDSVQLFRIYSYPNNGIMNLSYIDPDTNDIAYCDAWCPMKKASELKDYTSKNKKHKKSLTDDMTYVDDEGSFQTYYDDTSKTKVLGYGSNYQEFSFENSVSVDKVGVTIVGWYGSKGALSGFELYSNQIMVYGNDSLNEPNCDDDDDGPVNYSELKSGSWKSVTSLSNSVSNTDYLVSVGTDAELILYPNISYSGNYSILFGTPGCTLDNSCDKRSIVNVSVIDNDDNMLASKLIYQNNNNDKFDYLFYGHLNGTADYDGHNKIKVEYHDTITPGTNDPWVVVDKVTTNVVELDDYMEMNSTNKSSNHSKEDSELHHLKLHSLFEYSIANFTDFDELKVSYKDGDDKIISKKNTFVGNSTLNVLSSKLSSDSKIDELNLNGETISIIGNFKSKSLNLSSDNLISVTLNKYNDTSNQAISEIEKRKLNYDLYERVNFNDSISKVSSLGDASIYLGKFSLSKKDDSTKLRDLSNKNNSVDTANNFAIYYNSAWYSFGNNFSDISYNQVSNLTIDDTEYFVFGADGDNFKTWDNTNSKWLDSDSDLQLNITSAVSLSKKQQILSGSSFNIMDYYGKDQAAITDDGIEPYKFDIEDDGYEIFASYYINNSVSVIGGKFKTSSKISNVGFIDNTSKNRSMVGLNGDIKFTDDAVVQELYVDSDGKYLFIGTNGTATIDGDKNVTGVIIYNLKNNSFTDFQPAELANIGGDSININAIVLYDKGNKLLVGGDFVLAGSLQCIGLCVYDIANTRWMDPASSDKSPSIDGSATDIKFFKSNQVIISGNFTIDSSDANFITYDFDKGMFATSKSSLNKLGSSQKVNKFTINDENDSKLSGRFSALGSDFIVGYDGSRWATLDEGILYTPYTEFTDLKIIALEKDLSSNKNQKYFNKNQALILAGVFELEDYGLVNAALYDGSKWIPYVFSAKGSDQIGRINTFLFNDAYRFLSSDDITNKNKGLSSGKVVGISLACALGSTTLIGLLYIIPYFMLFRKSKQSGVTPQRIEEKEMMNAVNPESLIHEMDLQRNH</sequence>
<evidence type="ECO:0000259" key="5">
    <source>
        <dbReference type="Pfam" id="PF20843"/>
    </source>
</evidence>
<dbReference type="InterPro" id="IPR048266">
    <property type="entry name" value="Rax2-like_second"/>
</dbReference>
<dbReference type="InterPro" id="IPR048265">
    <property type="entry name" value="Rax2-like_third"/>
</dbReference>
<proteinExistence type="predicted"/>
<name>A0A1E4RIQ3_9ASCO</name>
<dbReference type="EMBL" id="KV454541">
    <property type="protein sequence ID" value="ODV67152.1"/>
    <property type="molecule type" value="Genomic_DNA"/>
</dbReference>
<feature type="chain" id="PRO_5009162318" description="Bud site selection protein RAX2" evidence="2">
    <location>
        <begin position="21"/>
        <end position="1357"/>
    </location>
</feature>